<dbReference type="EMBL" id="QXGD01000549">
    <property type="protein sequence ID" value="KAE9234503.1"/>
    <property type="molecule type" value="Genomic_DNA"/>
</dbReference>
<feature type="region of interest" description="Disordered" evidence="1">
    <location>
        <begin position="1"/>
        <end position="39"/>
    </location>
</feature>
<reference evidence="2 3" key="1">
    <citation type="submission" date="2018-08" db="EMBL/GenBank/DDBJ databases">
        <title>Genomic investigation of the strawberry pathogen Phytophthora fragariae indicates pathogenicity is determined by transcriptional variation in three key races.</title>
        <authorList>
            <person name="Adams T.M."/>
            <person name="Armitage A.D."/>
            <person name="Sobczyk M.K."/>
            <person name="Bates H.J."/>
            <person name="Dunwell J.M."/>
            <person name="Nellist C.F."/>
            <person name="Harrison R.J."/>
        </authorList>
    </citation>
    <scope>NUCLEOTIDE SEQUENCE [LARGE SCALE GENOMIC DNA]</scope>
    <source>
        <strain evidence="2 3">BC-1</strain>
    </source>
</reference>
<dbReference type="Proteomes" id="UP000440367">
    <property type="component" value="Unassembled WGS sequence"/>
</dbReference>
<proteinExistence type="predicted"/>
<accession>A0A6A3ZFL7</accession>
<organism evidence="2 3">
    <name type="scientific">Phytophthora fragariae</name>
    <dbReference type="NCBI Taxonomy" id="53985"/>
    <lineage>
        <taxon>Eukaryota</taxon>
        <taxon>Sar</taxon>
        <taxon>Stramenopiles</taxon>
        <taxon>Oomycota</taxon>
        <taxon>Peronosporomycetes</taxon>
        <taxon>Peronosporales</taxon>
        <taxon>Peronosporaceae</taxon>
        <taxon>Phytophthora</taxon>
    </lineage>
</organism>
<sequence length="92" mass="10299">MVARRSPSGKTKRRLDTDEEVEEGYQGPQDGATSTSISVTAPAMEQASFDSWAEFQTSLERYQAETYQQSVAIGIVMQSSHMRRMFASFPEV</sequence>
<comment type="caution">
    <text evidence="2">The sequence shown here is derived from an EMBL/GenBank/DDBJ whole genome shotgun (WGS) entry which is preliminary data.</text>
</comment>
<evidence type="ECO:0000256" key="1">
    <source>
        <dbReference type="SAM" id="MobiDB-lite"/>
    </source>
</evidence>
<dbReference type="AlphaFoldDB" id="A0A6A3ZFL7"/>
<evidence type="ECO:0000313" key="2">
    <source>
        <dbReference type="EMBL" id="KAE9234503.1"/>
    </source>
</evidence>
<protein>
    <submittedName>
        <fullName evidence="2">Uncharacterized protein</fullName>
    </submittedName>
</protein>
<name>A0A6A3ZFL7_9STRA</name>
<gene>
    <name evidence="2" type="ORF">PF002_g11792</name>
</gene>
<evidence type="ECO:0000313" key="3">
    <source>
        <dbReference type="Proteomes" id="UP000440367"/>
    </source>
</evidence>